<gene>
    <name evidence="5" type="ORF">ACFOSB_06175</name>
</gene>
<dbReference type="InterPro" id="IPR004033">
    <property type="entry name" value="UbiE/COQ5_MeTrFase"/>
</dbReference>
<evidence type="ECO:0000256" key="2">
    <source>
        <dbReference type="ARBA" id="ARBA00022679"/>
    </source>
</evidence>
<dbReference type="RefSeq" id="WP_322474168.1">
    <property type="nucleotide sequence ID" value="NZ_JBHRZG010000006.1"/>
</dbReference>
<keyword evidence="3" id="KW-0949">S-adenosyl-L-methionine</keyword>
<dbReference type="PANTHER" id="PTHR43591">
    <property type="entry name" value="METHYLTRANSFERASE"/>
    <property type="match status" value="1"/>
</dbReference>
<keyword evidence="2 5" id="KW-0808">Transferase</keyword>
<feature type="domain" description="Methyltransferase" evidence="4">
    <location>
        <begin position="47"/>
        <end position="143"/>
    </location>
</feature>
<keyword evidence="6" id="KW-1185">Reference proteome</keyword>
<accession>A0ABV7Z6Z3</accession>
<evidence type="ECO:0000256" key="1">
    <source>
        <dbReference type="ARBA" id="ARBA00022603"/>
    </source>
</evidence>
<evidence type="ECO:0000256" key="3">
    <source>
        <dbReference type="ARBA" id="ARBA00022691"/>
    </source>
</evidence>
<keyword evidence="1 5" id="KW-0489">Methyltransferase</keyword>
<dbReference type="GO" id="GO:0032259">
    <property type="term" value="P:methylation"/>
    <property type="evidence" value="ECO:0007669"/>
    <property type="project" value="UniProtKB-KW"/>
</dbReference>
<dbReference type="PANTHER" id="PTHR43591:SF24">
    <property type="entry name" value="2-METHOXY-6-POLYPRENYL-1,4-BENZOQUINOL METHYLASE, MITOCHONDRIAL"/>
    <property type="match status" value="1"/>
</dbReference>
<proteinExistence type="predicted"/>
<dbReference type="SUPFAM" id="SSF53335">
    <property type="entry name" value="S-adenosyl-L-methionine-dependent methyltransferases"/>
    <property type="match status" value="1"/>
</dbReference>
<name>A0ABV7Z6Z3_9DEIO</name>
<dbReference type="CDD" id="cd02440">
    <property type="entry name" value="AdoMet_MTases"/>
    <property type="match status" value="1"/>
</dbReference>
<comment type="caution">
    <text evidence="5">The sequence shown here is derived from an EMBL/GenBank/DDBJ whole genome shotgun (WGS) entry which is preliminary data.</text>
</comment>
<dbReference type="InterPro" id="IPR041698">
    <property type="entry name" value="Methyltransf_25"/>
</dbReference>
<evidence type="ECO:0000259" key="4">
    <source>
        <dbReference type="Pfam" id="PF13649"/>
    </source>
</evidence>
<sequence length="280" mass="29150">MTIPEGWEHRNRLQFDGLAASYDRLGFLAQVAQVVAAQVPVTPGQAVLDVMSGTGHVALALAARALPGGRVVGTDLSAGMLAVAHAKAAALELEHVTFLPADAAALPFPEAAFDTVACASGIFFVPDMVAALREWRRVVRPGGVVVISSFGAGLLGELPGQWRERLGTHGVTPGFPPTGRLPTPGAARDLLISAGLEDVAVTLTDVPYVLSDVDQRWADIVAGLEGQPLANLTPDARAQLEVEHRADLAPLFASGPLTVPLPVIVARGVRGTQGATWPQP</sequence>
<dbReference type="Proteomes" id="UP001595803">
    <property type="component" value="Unassembled WGS sequence"/>
</dbReference>
<dbReference type="Pfam" id="PF13649">
    <property type="entry name" value="Methyltransf_25"/>
    <property type="match status" value="1"/>
</dbReference>
<dbReference type="InterPro" id="IPR029063">
    <property type="entry name" value="SAM-dependent_MTases_sf"/>
</dbReference>
<dbReference type="PROSITE" id="PS51608">
    <property type="entry name" value="SAM_MT_UBIE"/>
    <property type="match status" value="1"/>
</dbReference>
<reference evidence="6" key="1">
    <citation type="journal article" date="2019" name="Int. J. Syst. Evol. Microbiol.">
        <title>The Global Catalogue of Microorganisms (GCM) 10K type strain sequencing project: providing services to taxonomists for standard genome sequencing and annotation.</title>
        <authorList>
            <consortium name="The Broad Institute Genomics Platform"/>
            <consortium name="The Broad Institute Genome Sequencing Center for Infectious Disease"/>
            <person name="Wu L."/>
            <person name="Ma J."/>
        </authorList>
    </citation>
    <scope>NUCLEOTIDE SEQUENCE [LARGE SCALE GENOMIC DNA]</scope>
    <source>
        <strain evidence="6">CCTCC AB 2017081</strain>
    </source>
</reference>
<dbReference type="EC" id="2.1.1.-" evidence="5"/>
<evidence type="ECO:0000313" key="6">
    <source>
        <dbReference type="Proteomes" id="UP001595803"/>
    </source>
</evidence>
<dbReference type="Gene3D" id="3.40.50.150">
    <property type="entry name" value="Vaccinia Virus protein VP39"/>
    <property type="match status" value="1"/>
</dbReference>
<protein>
    <submittedName>
        <fullName evidence="5">Class I SAM-dependent methyltransferase</fullName>
        <ecNumber evidence="5">2.1.1.-</ecNumber>
    </submittedName>
</protein>
<dbReference type="EMBL" id="JBHRZG010000006">
    <property type="protein sequence ID" value="MFC3832440.1"/>
    <property type="molecule type" value="Genomic_DNA"/>
</dbReference>
<dbReference type="GO" id="GO:0008168">
    <property type="term" value="F:methyltransferase activity"/>
    <property type="evidence" value="ECO:0007669"/>
    <property type="project" value="UniProtKB-KW"/>
</dbReference>
<evidence type="ECO:0000313" key="5">
    <source>
        <dbReference type="EMBL" id="MFC3832440.1"/>
    </source>
</evidence>
<organism evidence="5 6">
    <name type="scientific">Deinococcus rufus</name>
    <dbReference type="NCBI Taxonomy" id="2136097"/>
    <lineage>
        <taxon>Bacteria</taxon>
        <taxon>Thermotogati</taxon>
        <taxon>Deinococcota</taxon>
        <taxon>Deinococci</taxon>
        <taxon>Deinococcales</taxon>
        <taxon>Deinococcaceae</taxon>
        <taxon>Deinococcus</taxon>
    </lineage>
</organism>